<gene>
    <name evidence="1" type="ORF">J34TS1_20530</name>
</gene>
<evidence type="ECO:0000313" key="1">
    <source>
        <dbReference type="EMBL" id="GIO47288.1"/>
    </source>
</evidence>
<reference evidence="1 2" key="1">
    <citation type="submission" date="2021-03" db="EMBL/GenBank/DDBJ databases">
        <title>Antimicrobial resistance genes in bacteria isolated from Japanese honey, and their potential for conferring macrolide and lincosamide resistance in the American foulbrood pathogen Paenibacillus larvae.</title>
        <authorList>
            <person name="Okamoto M."/>
            <person name="Kumagai M."/>
            <person name="Kanamori H."/>
            <person name="Takamatsu D."/>
        </authorList>
    </citation>
    <scope>NUCLEOTIDE SEQUENCE [LARGE SCALE GENOMIC DNA]</scope>
    <source>
        <strain evidence="1 2">J34TS1</strain>
    </source>
</reference>
<evidence type="ECO:0000313" key="2">
    <source>
        <dbReference type="Proteomes" id="UP000682811"/>
    </source>
</evidence>
<proteinExistence type="predicted"/>
<name>A0A919YCP7_9BACL</name>
<protein>
    <submittedName>
        <fullName evidence="1">Uncharacterized protein</fullName>
    </submittedName>
</protein>
<dbReference type="AlphaFoldDB" id="A0A919YCP7"/>
<dbReference type="EMBL" id="BORT01000007">
    <property type="protein sequence ID" value="GIO47288.1"/>
    <property type="molecule type" value="Genomic_DNA"/>
</dbReference>
<dbReference type="Proteomes" id="UP000682811">
    <property type="component" value="Unassembled WGS sequence"/>
</dbReference>
<sequence length="73" mass="8200">MCKSLSGRIWVSTYARDQAAGVRVKMQASTSFGVIPHLYRKMTGKRSLPTLKALFLFVEEGKQKGNHCGLEKR</sequence>
<accession>A0A919YCP7</accession>
<comment type="caution">
    <text evidence="1">The sequence shown here is derived from an EMBL/GenBank/DDBJ whole genome shotgun (WGS) entry which is preliminary data.</text>
</comment>
<keyword evidence="2" id="KW-1185">Reference proteome</keyword>
<organism evidence="1 2">
    <name type="scientific">Paenibacillus azoreducens</name>
    <dbReference type="NCBI Taxonomy" id="116718"/>
    <lineage>
        <taxon>Bacteria</taxon>
        <taxon>Bacillati</taxon>
        <taxon>Bacillota</taxon>
        <taxon>Bacilli</taxon>
        <taxon>Bacillales</taxon>
        <taxon>Paenibacillaceae</taxon>
        <taxon>Paenibacillus</taxon>
    </lineage>
</organism>